<dbReference type="EMBL" id="GHJT01009017">
    <property type="protein sequence ID" value="MOY42988.1"/>
    <property type="molecule type" value="Transcribed_RNA"/>
</dbReference>
<dbReference type="InterPro" id="IPR001715">
    <property type="entry name" value="CH_dom"/>
</dbReference>
<feature type="non-terminal residue" evidence="3">
    <location>
        <position position="193"/>
    </location>
</feature>
<dbReference type="SUPFAM" id="SSF47576">
    <property type="entry name" value="Calponin-homology domain, CH-domain"/>
    <property type="match status" value="1"/>
</dbReference>
<dbReference type="InterPro" id="IPR003096">
    <property type="entry name" value="SM22_calponin"/>
</dbReference>
<evidence type="ECO:0000259" key="2">
    <source>
        <dbReference type="PROSITE" id="PS50021"/>
    </source>
</evidence>
<proteinExistence type="predicted"/>
<dbReference type="Pfam" id="PF00307">
    <property type="entry name" value="CH"/>
    <property type="match status" value="1"/>
</dbReference>
<sequence length="193" mass="21765">MKQLKKADIEQKEWEDDLQPSQRDNTKESQILMWIWNCLEMVSSLDYDQFLKDGVALCKLMNHLRPGSVPIEEVTAGTDARQKRRNIELFLRAAKSYGVPDRMLFAPDELLFLTHVPKVTRCIFALGKLVDADTGYDGPKLGEEPYEPVNAAAGRRRGGMPLGDDIYVAHVNVRDVIKRLPSLVEGQDPITVG</sequence>
<feature type="region of interest" description="Disordered" evidence="1">
    <location>
        <begin position="1"/>
        <end position="22"/>
    </location>
</feature>
<dbReference type="PROSITE" id="PS50021">
    <property type="entry name" value="CH"/>
    <property type="match status" value="1"/>
</dbReference>
<dbReference type="OrthoDB" id="15627at2759"/>
<reference evidence="3" key="1">
    <citation type="submission" date="2019-04" db="EMBL/GenBank/DDBJ databases">
        <title>An insight into the mialome of Ixodes scapularis.</title>
        <authorList>
            <person name="Ribeiro J.M."/>
            <person name="Mather T.N."/>
            <person name="Karim S."/>
        </authorList>
    </citation>
    <scope>NUCLEOTIDE SEQUENCE</scope>
</reference>
<organism evidence="3">
    <name type="scientific">Ixodes scapularis</name>
    <name type="common">Black-legged tick</name>
    <name type="synonym">Deer tick</name>
    <dbReference type="NCBI Taxonomy" id="6945"/>
    <lineage>
        <taxon>Eukaryota</taxon>
        <taxon>Metazoa</taxon>
        <taxon>Ecdysozoa</taxon>
        <taxon>Arthropoda</taxon>
        <taxon>Chelicerata</taxon>
        <taxon>Arachnida</taxon>
        <taxon>Acari</taxon>
        <taxon>Parasitiformes</taxon>
        <taxon>Ixodida</taxon>
        <taxon>Ixodoidea</taxon>
        <taxon>Ixodidae</taxon>
        <taxon>Ixodinae</taxon>
        <taxon>Ixodes</taxon>
    </lineage>
</organism>
<dbReference type="InterPro" id="IPR050606">
    <property type="entry name" value="Calponin-like"/>
</dbReference>
<dbReference type="CDD" id="cd00014">
    <property type="entry name" value="CH_SF"/>
    <property type="match status" value="1"/>
</dbReference>
<dbReference type="PANTHER" id="PTHR47385">
    <property type="entry name" value="CALPONIN"/>
    <property type="match status" value="1"/>
</dbReference>
<dbReference type="SMART" id="SM00033">
    <property type="entry name" value="CH"/>
    <property type="match status" value="1"/>
</dbReference>
<dbReference type="VEuPathDB" id="VectorBase:ISCP_010220"/>
<dbReference type="InterPro" id="IPR036872">
    <property type="entry name" value="CH_dom_sf"/>
</dbReference>
<feature type="domain" description="Calponin-homology (CH)" evidence="2">
    <location>
        <begin position="25"/>
        <end position="130"/>
    </location>
</feature>
<feature type="compositionally biased region" description="Basic and acidic residues" evidence="1">
    <location>
        <begin position="1"/>
        <end position="12"/>
    </location>
</feature>
<name>A0A4D5S0H3_IXOSC</name>
<dbReference type="AlphaFoldDB" id="A0A4D5S0H3"/>
<dbReference type="PANTHER" id="PTHR47385:SF14">
    <property type="entry name" value="TRANSGELIN"/>
    <property type="match status" value="1"/>
</dbReference>
<evidence type="ECO:0000256" key="1">
    <source>
        <dbReference type="SAM" id="MobiDB-lite"/>
    </source>
</evidence>
<evidence type="ECO:0000313" key="3">
    <source>
        <dbReference type="EMBL" id="MOY42988.1"/>
    </source>
</evidence>
<dbReference type="PRINTS" id="PR00888">
    <property type="entry name" value="SM22CALPONIN"/>
</dbReference>
<dbReference type="Gene3D" id="1.10.418.10">
    <property type="entry name" value="Calponin-like domain"/>
    <property type="match status" value="1"/>
</dbReference>
<accession>A0A4D5S0H3</accession>
<protein>
    <submittedName>
        <fullName evidence="3">Putative calponin similarity domain protein</fullName>
    </submittedName>
</protein>